<feature type="domain" description="Cupin type-2" evidence="1">
    <location>
        <begin position="21"/>
        <end position="91"/>
    </location>
</feature>
<dbReference type="Pfam" id="PF07883">
    <property type="entry name" value="Cupin_2"/>
    <property type="match status" value="1"/>
</dbReference>
<proteinExistence type="predicted"/>
<name>A0ABM8WN01_9BURK</name>
<reference evidence="2 3" key="1">
    <citation type="submission" date="2021-08" db="EMBL/GenBank/DDBJ databases">
        <authorList>
            <person name="Peeters C."/>
        </authorList>
    </citation>
    <scope>NUCLEOTIDE SEQUENCE [LARGE SCALE GENOMIC DNA]</scope>
    <source>
        <strain evidence="2 3">LMG 21510</strain>
    </source>
</reference>
<keyword evidence="3" id="KW-1185">Reference proteome</keyword>
<dbReference type="Proteomes" id="UP000721236">
    <property type="component" value="Unassembled WGS sequence"/>
</dbReference>
<dbReference type="CDD" id="cd06982">
    <property type="entry name" value="cupin_BauB-like"/>
    <property type="match status" value="1"/>
</dbReference>
<dbReference type="RefSeq" id="WP_224040358.1">
    <property type="nucleotide sequence ID" value="NZ_CAJZAH010000001.1"/>
</dbReference>
<accession>A0ABM8WN01</accession>
<dbReference type="EMBL" id="CAJZAH010000001">
    <property type="protein sequence ID" value="CAG9168769.1"/>
    <property type="molecule type" value="Genomic_DNA"/>
</dbReference>
<comment type="caution">
    <text evidence="2">The sequence shown here is derived from an EMBL/GenBank/DDBJ whole genome shotgun (WGS) entry which is preliminary data.</text>
</comment>
<protein>
    <submittedName>
        <fullName evidence="2">Beta-alanine degradation protein BauB</fullName>
    </submittedName>
</protein>
<sequence length="113" mass="12044">MTRPQAVPTVQVDNDRVIVTEWRFAPGAETGFHRHGYDYVVVPMTTGALLLQTADGEVTSQLVAGRAYSRPAGVEHNVINAHEGECVFVEIEIKTAGAAGQASCGKAHGGNRQ</sequence>
<dbReference type="SUPFAM" id="SSF51182">
    <property type="entry name" value="RmlC-like cupins"/>
    <property type="match status" value="1"/>
</dbReference>
<dbReference type="InterPro" id="IPR014710">
    <property type="entry name" value="RmlC-like_jellyroll"/>
</dbReference>
<evidence type="ECO:0000313" key="3">
    <source>
        <dbReference type="Proteomes" id="UP000721236"/>
    </source>
</evidence>
<dbReference type="Gene3D" id="2.60.120.10">
    <property type="entry name" value="Jelly Rolls"/>
    <property type="match status" value="1"/>
</dbReference>
<dbReference type="InterPro" id="IPR011051">
    <property type="entry name" value="RmlC_Cupin_sf"/>
</dbReference>
<evidence type="ECO:0000259" key="1">
    <source>
        <dbReference type="Pfam" id="PF07883"/>
    </source>
</evidence>
<dbReference type="InterPro" id="IPR013096">
    <property type="entry name" value="Cupin_2"/>
</dbReference>
<gene>
    <name evidence="2" type="primary">bauB</name>
    <name evidence="2" type="ORF">LMG21510_01237</name>
</gene>
<organism evidence="2 3">
    <name type="scientific">Cupriavidus respiraculi</name>
    <dbReference type="NCBI Taxonomy" id="195930"/>
    <lineage>
        <taxon>Bacteria</taxon>
        <taxon>Pseudomonadati</taxon>
        <taxon>Pseudomonadota</taxon>
        <taxon>Betaproteobacteria</taxon>
        <taxon>Burkholderiales</taxon>
        <taxon>Burkholderiaceae</taxon>
        <taxon>Cupriavidus</taxon>
    </lineage>
</organism>
<evidence type="ECO:0000313" key="2">
    <source>
        <dbReference type="EMBL" id="CAG9168769.1"/>
    </source>
</evidence>